<dbReference type="Gene3D" id="1.25.10.10">
    <property type="entry name" value="Leucine-rich Repeat Variant"/>
    <property type="match status" value="1"/>
</dbReference>
<dbReference type="AlphaFoldDB" id="A0A392Q7B8"/>
<proteinExistence type="predicted"/>
<feature type="repeat" description="ARM" evidence="2">
    <location>
        <begin position="12"/>
        <end position="54"/>
    </location>
</feature>
<dbReference type="PANTHER" id="PTHR46710">
    <property type="entry name" value="ARM REPEAT PROTEIN INTERACTING WITH ABF2"/>
    <property type="match status" value="1"/>
</dbReference>
<dbReference type="PROSITE" id="PS50176">
    <property type="entry name" value="ARM_REPEAT"/>
    <property type="match status" value="1"/>
</dbReference>
<evidence type="ECO:0000313" key="4">
    <source>
        <dbReference type="Proteomes" id="UP000265520"/>
    </source>
</evidence>
<dbReference type="EMBL" id="LXQA010116624">
    <property type="protein sequence ID" value="MCI19802.1"/>
    <property type="molecule type" value="Genomic_DNA"/>
</dbReference>
<dbReference type="PANTHER" id="PTHR46710:SF11">
    <property type="entry name" value="ARMADILLO BTB ARABIDOPSIS PROTEIN 1"/>
    <property type="match status" value="1"/>
</dbReference>
<feature type="non-terminal residue" evidence="3">
    <location>
        <position position="1"/>
    </location>
</feature>
<keyword evidence="4" id="KW-1185">Reference proteome</keyword>
<evidence type="ECO:0000256" key="1">
    <source>
        <dbReference type="ARBA" id="ARBA00022737"/>
    </source>
</evidence>
<protein>
    <submittedName>
        <fullName evidence="3">ARM repeat protein interacting WITH ABF2 protein</fullName>
    </submittedName>
</protein>
<dbReference type="InterPro" id="IPR044282">
    <property type="entry name" value="ABAP1/ARIA"/>
</dbReference>
<evidence type="ECO:0000313" key="3">
    <source>
        <dbReference type="EMBL" id="MCI19802.1"/>
    </source>
</evidence>
<dbReference type="InterPro" id="IPR000225">
    <property type="entry name" value="Armadillo"/>
</dbReference>
<organism evidence="3 4">
    <name type="scientific">Trifolium medium</name>
    <dbReference type="NCBI Taxonomy" id="97028"/>
    <lineage>
        <taxon>Eukaryota</taxon>
        <taxon>Viridiplantae</taxon>
        <taxon>Streptophyta</taxon>
        <taxon>Embryophyta</taxon>
        <taxon>Tracheophyta</taxon>
        <taxon>Spermatophyta</taxon>
        <taxon>Magnoliopsida</taxon>
        <taxon>eudicotyledons</taxon>
        <taxon>Gunneridae</taxon>
        <taxon>Pentapetalae</taxon>
        <taxon>rosids</taxon>
        <taxon>fabids</taxon>
        <taxon>Fabales</taxon>
        <taxon>Fabaceae</taxon>
        <taxon>Papilionoideae</taxon>
        <taxon>50 kb inversion clade</taxon>
        <taxon>NPAAA clade</taxon>
        <taxon>Hologalegina</taxon>
        <taxon>IRL clade</taxon>
        <taxon>Trifolieae</taxon>
        <taxon>Trifolium</taxon>
    </lineage>
</organism>
<evidence type="ECO:0000256" key="2">
    <source>
        <dbReference type="PROSITE-ProRule" id="PRU00259"/>
    </source>
</evidence>
<keyword evidence="1" id="KW-0677">Repeat</keyword>
<dbReference type="InterPro" id="IPR016024">
    <property type="entry name" value="ARM-type_fold"/>
</dbReference>
<reference evidence="3 4" key="1">
    <citation type="journal article" date="2018" name="Front. Plant Sci.">
        <title>Red Clover (Trifolium pratense) and Zigzag Clover (T. medium) - A Picture of Genomic Similarities and Differences.</title>
        <authorList>
            <person name="Dluhosova J."/>
            <person name="Istvanek J."/>
            <person name="Nedelnik J."/>
            <person name="Repkova J."/>
        </authorList>
    </citation>
    <scope>NUCLEOTIDE SEQUENCE [LARGE SCALE GENOMIC DNA]</scope>
    <source>
        <strain evidence="4">cv. 10/8</strain>
        <tissue evidence="3">Leaf</tissue>
    </source>
</reference>
<name>A0A392Q7B8_9FABA</name>
<sequence>DSHNQAGIAYNGGIEPLLKLLGTKNTSVQHNASFALYALADNEDNVAVIIKAGGFQKLHEGHFNAQLFIKVTNRTSFSH</sequence>
<comment type="caution">
    <text evidence="3">The sequence shown here is derived from an EMBL/GenBank/DDBJ whole genome shotgun (WGS) entry which is preliminary data.</text>
</comment>
<dbReference type="Proteomes" id="UP000265520">
    <property type="component" value="Unassembled WGS sequence"/>
</dbReference>
<dbReference type="SUPFAM" id="SSF48371">
    <property type="entry name" value="ARM repeat"/>
    <property type="match status" value="1"/>
</dbReference>
<accession>A0A392Q7B8</accession>
<dbReference type="InterPro" id="IPR011989">
    <property type="entry name" value="ARM-like"/>
</dbReference>